<dbReference type="EMBL" id="UYSL01022143">
    <property type="protein sequence ID" value="VDL79904.1"/>
    <property type="molecule type" value="Genomic_DNA"/>
</dbReference>
<comment type="subcellular location">
    <subcellularLocation>
        <location evidence="1">Membrane</location>
        <topology evidence="1">Multi-pass membrane protein</topology>
    </subcellularLocation>
</comment>
<name>A0A0N4YHH0_NIPBR</name>
<evidence type="ECO:0000313" key="9">
    <source>
        <dbReference type="WBParaSite" id="NBR_0001630801-mRNA-1"/>
    </source>
</evidence>
<keyword evidence="4 5" id="KW-0472">Membrane</keyword>
<feature type="transmembrane region" description="Helical" evidence="5">
    <location>
        <begin position="175"/>
        <end position="193"/>
    </location>
</feature>
<feature type="transmembrane region" description="Helical" evidence="5">
    <location>
        <begin position="58"/>
        <end position="78"/>
    </location>
</feature>
<feature type="domain" description="Major facilitator superfamily (MFS) profile" evidence="6">
    <location>
        <begin position="20"/>
        <end position="405"/>
    </location>
</feature>
<dbReference type="GO" id="GO:0005635">
    <property type="term" value="C:nuclear envelope"/>
    <property type="evidence" value="ECO:0007669"/>
    <property type="project" value="TreeGrafter"/>
</dbReference>
<dbReference type="GO" id="GO:0016020">
    <property type="term" value="C:membrane"/>
    <property type="evidence" value="ECO:0007669"/>
    <property type="project" value="UniProtKB-SubCell"/>
</dbReference>
<dbReference type="Pfam" id="PF07690">
    <property type="entry name" value="MFS_1"/>
    <property type="match status" value="1"/>
</dbReference>
<feature type="transmembrane region" description="Helical" evidence="5">
    <location>
        <begin position="294"/>
        <end position="312"/>
    </location>
</feature>
<gene>
    <name evidence="7" type="ORF">NBR_LOCUS16309</name>
</gene>
<keyword evidence="8" id="KW-1185">Reference proteome</keyword>
<accession>A0A0N4YHH0</accession>
<dbReference type="InterPro" id="IPR020846">
    <property type="entry name" value="MFS_dom"/>
</dbReference>
<sequence length="414" mass="46078">MTVRKSDDDVRLFSLTLPRPVAFAYVLSIIYNITFFMQFMATPYFLKSLGVSDTENGYIQTAFGVLQMCGAPLFGHVVQRFGIRFALYLCYGSTLISGILLYLSYDVSTLLLSRIPCIFMHGQQAHQTLLSLLTNPGQERTNAFGRMGLTFGLGFIFTPIFSMAASAVLSTGGPMLVSSALAVVPFLVLEFCINRSSYENVESDAATESKEHLGISNVVRILNRPGVLNVMFKKNAPIVPMLLVFAIMQLHLIEKFQADQQTGYLIQMITGVCIMFSNGFGVIWMRKKFTEQTLLFIGMIFFSVAFFLFFFFNWLWMIIVIMPFISFGMSLVATVADSLLTALVSENEQGLVLGLATSFNSMVRTFAPTISGFILDTYGFSTFAIIGSISTACGHAVMFLYPLDESLLRKRKNE</sequence>
<dbReference type="InterPro" id="IPR036259">
    <property type="entry name" value="MFS_trans_sf"/>
</dbReference>
<evidence type="ECO:0000256" key="4">
    <source>
        <dbReference type="ARBA" id="ARBA00023136"/>
    </source>
</evidence>
<keyword evidence="2 5" id="KW-0812">Transmembrane</keyword>
<protein>
    <submittedName>
        <fullName evidence="9">MFS domain-containing protein</fullName>
    </submittedName>
</protein>
<dbReference type="AlphaFoldDB" id="A0A0N4YHH0"/>
<dbReference type="WBParaSite" id="NBR_0001630801-mRNA-1">
    <property type="protein sequence ID" value="NBR_0001630801-mRNA-1"/>
    <property type="gene ID" value="NBR_0001630801"/>
</dbReference>
<feature type="transmembrane region" description="Helical" evidence="5">
    <location>
        <begin position="318"/>
        <end position="344"/>
    </location>
</feature>
<dbReference type="OMA" id="RLMKYPR"/>
<dbReference type="GO" id="GO:0022857">
    <property type="term" value="F:transmembrane transporter activity"/>
    <property type="evidence" value="ECO:0007669"/>
    <property type="project" value="InterPro"/>
</dbReference>
<dbReference type="InterPro" id="IPR011701">
    <property type="entry name" value="MFS"/>
</dbReference>
<reference evidence="7 8" key="2">
    <citation type="submission" date="2018-11" db="EMBL/GenBank/DDBJ databases">
        <authorList>
            <consortium name="Pathogen Informatics"/>
        </authorList>
    </citation>
    <scope>NUCLEOTIDE SEQUENCE [LARGE SCALE GENOMIC DNA]</scope>
</reference>
<evidence type="ECO:0000256" key="1">
    <source>
        <dbReference type="ARBA" id="ARBA00004141"/>
    </source>
</evidence>
<feature type="transmembrane region" description="Helical" evidence="5">
    <location>
        <begin position="85"/>
        <end position="105"/>
    </location>
</feature>
<evidence type="ECO:0000313" key="7">
    <source>
        <dbReference type="EMBL" id="VDL79904.1"/>
    </source>
</evidence>
<feature type="transmembrane region" description="Helical" evidence="5">
    <location>
        <begin position="380"/>
        <end position="403"/>
    </location>
</feature>
<evidence type="ECO:0000256" key="5">
    <source>
        <dbReference type="SAM" id="Phobius"/>
    </source>
</evidence>
<dbReference type="InterPro" id="IPR001958">
    <property type="entry name" value="Tet-R_TetA/multi-R_MdtG-like"/>
</dbReference>
<dbReference type="Proteomes" id="UP000271162">
    <property type="component" value="Unassembled WGS sequence"/>
</dbReference>
<dbReference type="PANTHER" id="PTHR24002">
    <property type="entry name" value="SOLUTE CARRIER FAMILY 22 MEMBER 18"/>
    <property type="match status" value="1"/>
</dbReference>
<evidence type="ECO:0000259" key="6">
    <source>
        <dbReference type="PROSITE" id="PS50850"/>
    </source>
</evidence>
<dbReference type="PROSITE" id="PS50850">
    <property type="entry name" value="MFS"/>
    <property type="match status" value="1"/>
</dbReference>
<keyword evidence="3 5" id="KW-1133">Transmembrane helix</keyword>
<evidence type="ECO:0000256" key="2">
    <source>
        <dbReference type="ARBA" id="ARBA00022692"/>
    </source>
</evidence>
<feature type="transmembrane region" description="Helical" evidence="5">
    <location>
        <begin position="147"/>
        <end position="169"/>
    </location>
</feature>
<dbReference type="SUPFAM" id="SSF103473">
    <property type="entry name" value="MFS general substrate transporter"/>
    <property type="match status" value="1"/>
</dbReference>
<proteinExistence type="predicted"/>
<evidence type="ECO:0000313" key="8">
    <source>
        <dbReference type="Proteomes" id="UP000271162"/>
    </source>
</evidence>
<evidence type="ECO:0000256" key="3">
    <source>
        <dbReference type="ARBA" id="ARBA00022989"/>
    </source>
</evidence>
<feature type="transmembrane region" description="Helical" evidence="5">
    <location>
        <begin position="236"/>
        <end position="253"/>
    </location>
</feature>
<feature type="transmembrane region" description="Helical" evidence="5">
    <location>
        <begin position="265"/>
        <end position="285"/>
    </location>
</feature>
<dbReference type="Gene3D" id="1.20.1250.20">
    <property type="entry name" value="MFS general substrate transporter like domains"/>
    <property type="match status" value="1"/>
</dbReference>
<dbReference type="PANTHER" id="PTHR24002:SF3">
    <property type="entry name" value="SOLUTE CARRIER FAMILY 22 MEMBER 18"/>
    <property type="match status" value="1"/>
</dbReference>
<dbReference type="PRINTS" id="PR01035">
    <property type="entry name" value="TCRTETA"/>
</dbReference>
<feature type="transmembrane region" description="Helical" evidence="5">
    <location>
        <begin position="21"/>
        <end position="46"/>
    </location>
</feature>
<organism evidence="9">
    <name type="scientific">Nippostrongylus brasiliensis</name>
    <name type="common">Rat hookworm</name>
    <dbReference type="NCBI Taxonomy" id="27835"/>
    <lineage>
        <taxon>Eukaryota</taxon>
        <taxon>Metazoa</taxon>
        <taxon>Ecdysozoa</taxon>
        <taxon>Nematoda</taxon>
        <taxon>Chromadorea</taxon>
        <taxon>Rhabditida</taxon>
        <taxon>Rhabditina</taxon>
        <taxon>Rhabditomorpha</taxon>
        <taxon>Strongyloidea</taxon>
        <taxon>Heligmosomidae</taxon>
        <taxon>Nippostrongylus</taxon>
    </lineage>
</organism>
<reference evidence="9" key="1">
    <citation type="submission" date="2017-02" db="UniProtKB">
        <authorList>
            <consortium name="WormBaseParasite"/>
        </authorList>
    </citation>
    <scope>IDENTIFICATION</scope>
</reference>